<reference evidence="3" key="1">
    <citation type="submission" date="2025-08" db="UniProtKB">
        <authorList>
            <consortium name="RefSeq"/>
        </authorList>
    </citation>
    <scope>IDENTIFICATION</scope>
</reference>
<evidence type="ECO:0000259" key="1">
    <source>
        <dbReference type="Pfam" id="PF13843"/>
    </source>
</evidence>
<gene>
    <name evidence="3" type="primary">LOC101850400</name>
</gene>
<sequence length="211" mass="24651">MKLYFCCESLSGYVLKIKFYSGANTTGPERGHEEQIVRDVIEQYQDVGHTVYMDSYFSTHQLFSDLLSLQTTACGTVRQDRRGLPKHITKKELRLQKGDVVERDKEDIVAVRYQDKRDIMLLSTIHDGRVVDTGRRDKRTDEPIHKPNIVHQYNRFMKGVDLIDMYLSFYSFNSKTLKRWKRATTHLIHLACIQAHILYRKSTTSDSPFSL</sequence>
<evidence type="ECO:0000313" key="3">
    <source>
        <dbReference type="RefSeq" id="XP_035824274.1"/>
    </source>
</evidence>
<organism evidence="2 3">
    <name type="scientific">Aplysia californica</name>
    <name type="common">California sea hare</name>
    <dbReference type="NCBI Taxonomy" id="6500"/>
    <lineage>
        <taxon>Eukaryota</taxon>
        <taxon>Metazoa</taxon>
        <taxon>Spiralia</taxon>
        <taxon>Lophotrochozoa</taxon>
        <taxon>Mollusca</taxon>
        <taxon>Gastropoda</taxon>
        <taxon>Heterobranchia</taxon>
        <taxon>Euthyneura</taxon>
        <taxon>Tectipleura</taxon>
        <taxon>Aplysiida</taxon>
        <taxon>Aplysioidea</taxon>
        <taxon>Aplysiidae</taxon>
        <taxon>Aplysia</taxon>
    </lineage>
</organism>
<proteinExistence type="predicted"/>
<feature type="domain" description="PiggyBac transposable element-derived protein" evidence="1">
    <location>
        <begin position="2"/>
        <end position="193"/>
    </location>
</feature>
<keyword evidence="2" id="KW-1185">Reference proteome</keyword>
<dbReference type="Pfam" id="PF13843">
    <property type="entry name" value="DDE_Tnp_1_7"/>
    <property type="match status" value="1"/>
</dbReference>
<dbReference type="GeneID" id="101850400"/>
<dbReference type="RefSeq" id="XP_035824274.1">
    <property type="nucleotide sequence ID" value="XM_035968381.1"/>
</dbReference>
<dbReference type="PANTHER" id="PTHR46599:SF3">
    <property type="entry name" value="PIGGYBAC TRANSPOSABLE ELEMENT-DERIVED PROTEIN 4"/>
    <property type="match status" value="1"/>
</dbReference>
<accession>A0ABM1VPD2</accession>
<dbReference type="PANTHER" id="PTHR46599">
    <property type="entry name" value="PIGGYBAC TRANSPOSABLE ELEMENT-DERIVED PROTEIN 4"/>
    <property type="match status" value="1"/>
</dbReference>
<dbReference type="Proteomes" id="UP000694888">
    <property type="component" value="Unplaced"/>
</dbReference>
<evidence type="ECO:0000313" key="2">
    <source>
        <dbReference type="Proteomes" id="UP000694888"/>
    </source>
</evidence>
<name>A0ABM1VPD2_APLCA</name>
<protein>
    <submittedName>
        <fullName evidence="3">PiggyBac transposable element-derived protein 4-like</fullName>
    </submittedName>
</protein>
<dbReference type="InterPro" id="IPR029526">
    <property type="entry name" value="PGBD"/>
</dbReference>